<dbReference type="AlphaFoldDB" id="W3WQB4"/>
<name>W3WQB4_PESFW</name>
<dbReference type="RefSeq" id="XP_007840277.1">
    <property type="nucleotide sequence ID" value="XM_007842086.1"/>
</dbReference>
<dbReference type="KEGG" id="pfy:PFICI_13505"/>
<evidence type="ECO:0000313" key="2">
    <source>
        <dbReference type="Proteomes" id="UP000030651"/>
    </source>
</evidence>
<evidence type="ECO:0000313" key="1">
    <source>
        <dbReference type="EMBL" id="ETS75021.1"/>
    </source>
</evidence>
<dbReference type="InterPro" id="IPR052895">
    <property type="entry name" value="HetReg/Transcr_Mod"/>
</dbReference>
<evidence type="ECO:0008006" key="3">
    <source>
        <dbReference type="Google" id="ProtNLM"/>
    </source>
</evidence>
<accession>W3WQB4</accession>
<keyword evidence="2" id="KW-1185">Reference proteome</keyword>
<proteinExistence type="predicted"/>
<dbReference type="OrthoDB" id="2504919at2759"/>
<dbReference type="EMBL" id="KI912119">
    <property type="protein sequence ID" value="ETS75021.1"/>
    <property type="molecule type" value="Genomic_DNA"/>
</dbReference>
<gene>
    <name evidence="1" type="ORF">PFICI_13505</name>
</gene>
<dbReference type="PANTHER" id="PTHR24148">
    <property type="entry name" value="ANKYRIN REPEAT DOMAIN-CONTAINING PROTEIN 39 HOMOLOG-RELATED"/>
    <property type="match status" value="1"/>
</dbReference>
<dbReference type="InParanoid" id="W3WQB4"/>
<sequence>MVYAGGAFATWERDCVYSVLGLASDIDILNLKPVYDSHATTTIDIYEQLVRSQINASACLDLISFASNSQRDPSKKCPSWVPYWPTYSSKSYDRMAWQSFTALSHIHRGLAETPEQARALYRASGGCAYRCPSQTTQPGILCCEGYRLDRIDLDADPSIIDMTQRFEDQVAITGMDEQLQLKSFKHLPPENLWKTVVLDRDDTYLDKVCPIEHRDGFLQLYNDAIDSPKTLDAELLEWFVAHAEQLFGSLPQKSKIIEDLRATEGMSYRSLSNFENQLLHVWFNMRKSPVRLESGSWAMIPPNTKSGDQVYILAGCNFPVLLRETGQEGEFELIGECYVDGFMDGQGIPLDQGNMKWQTISLV</sequence>
<dbReference type="Pfam" id="PF26639">
    <property type="entry name" value="Het-6_barrel"/>
    <property type="match status" value="1"/>
</dbReference>
<dbReference type="Proteomes" id="UP000030651">
    <property type="component" value="Unassembled WGS sequence"/>
</dbReference>
<dbReference type="PANTHER" id="PTHR24148:SF64">
    <property type="entry name" value="HETEROKARYON INCOMPATIBILITY DOMAIN-CONTAINING PROTEIN"/>
    <property type="match status" value="1"/>
</dbReference>
<dbReference type="GeneID" id="19278518"/>
<reference evidence="2" key="1">
    <citation type="journal article" date="2015" name="BMC Genomics">
        <title>Genomic and transcriptomic analysis of the endophytic fungus Pestalotiopsis fici reveals its lifestyle and high potential for synthesis of natural products.</title>
        <authorList>
            <person name="Wang X."/>
            <person name="Zhang X."/>
            <person name="Liu L."/>
            <person name="Xiang M."/>
            <person name="Wang W."/>
            <person name="Sun X."/>
            <person name="Che Y."/>
            <person name="Guo L."/>
            <person name="Liu G."/>
            <person name="Guo L."/>
            <person name="Wang C."/>
            <person name="Yin W.B."/>
            <person name="Stadler M."/>
            <person name="Zhang X."/>
            <person name="Liu X."/>
        </authorList>
    </citation>
    <scope>NUCLEOTIDE SEQUENCE [LARGE SCALE GENOMIC DNA]</scope>
    <source>
        <strain evidence="2">W106-1 / CGMCC3.15140</strain>
    </source>
</reference>
<dbReference type="HOGENOM" id="CLU_704174_0_0_1"/>
<protein>
    <recommendedName>
        <fullName evidence="3">Heterokaryon incompatibility domain-containing protein</fullName>
    </recommendedName>
</protein>
<organism evidence="1 2">
    <name type="scientific">Pestalotiopsis fici (strain W106-1 / CGMCC3.15140)</name>
    <dbReference type="NCBI Taxonomy" id="1229662"/>
    <lineage>
        <taxon>Eukaryota</taxon>
        <taxon>Fungi</taxon>
        <taxon>Dikarya</taxon>
        <taxon>Ascomycota</taxon>
        <taxon>Pezizomycotina</taxon>
        <taxon>Sordariomycetes</taxon>
        <taxon>Xylariomycetidae</taxon>
        <taxon>Amphisphaeriales</taxon>
        <taxon>Sporocadaceae</taxon>
        <taxon>Pestalotiopsis</taxon>
    </lineage>
</organism>